<evidence type="ECO:0008006" key="4">
    <source>
        <dbReference type="Google" id="ProtNLM"/>
    </source>
</evidence>
<dbReference type="Proteomes" id="UP000235533">
    <property type="component" value="Unassembled WGS sequence"/>
</dbReference>
<dbReference type="Pfam" id="PF05016">
    <property type="entry name" value="ParE_toxin"/>
    <property type="match status" value="1"/>
</dbReference>
<dbReference type="RefSeq" id="WP_102554071.1">
    <property type="nucleotide sequence ID" value="NZ_MCZF01000304.1"/>
</dbReference>
<keyword evidence="1" id="KW-1277">Toxin-antitoxin system</keyword>
<evidence type="ECO:0000313" key="3">
    <source>
        <dbReference type="Proteomes" id="UP000235533"/>
    </source>
</evidence>
<evidence type="ECO:0000256" key="1">
    <source>
        <dbReference type="ARBA" id="ARBA00022649"/>
    </source>
</evidence>
<dbReference type="InterPro" id="IPR007712">
    <property type="entry name" value="RelE/ParE_toxin"/>
</dbReference>
<name>A0A2N7JJ17_VIBSP</name>
<protein>
    <recommendedName>
        <fullName evidence="4">Type II toxin-antitoxin system RelE/ParE family toxin</fullName>
    </recommendedName>
</protein>
<gene>
    <name evidence="2" type="ORF">BCT54_12665</name>
</gene>
<sequence>MTTIEYTDTFEQLLDALINYLSDYSSEVAVIERIEALLERFEALVSDNPHAANIAPSLLELGVKSFREFHLDRFRIIYRTLPSAHPKDTRVIVDVIALQKQNLEQLLIQHCILYK</sequence>
<organism evidence="2 3">
    <name type="scientific">Vibrio splendidus</name>
    <dbReference type="NCBI Taxonomy" id="29497"/>
    <lineage>
        <taxon>Bacteria</taxon>
        <taxon>Pseudomonadati</taxon>
        <taxon>Pseudomonadota</taxon>
        <taxon>Gammaproteobacteria</taxon>
        <taxon>Vibrionales</taxon>
        <taxon>Vibrionaceae</taxon>
        <taxon>Vibrio</taxon>
    </lineage>
</organism>
<dbReference type="EMBL" id="MCZF01000304">
    <property type="protein sequence ID" value="PMM40232.1"/>
    <property type="molecule type" value="Genomic_DNA"/>
</dbReference>
<comment type="caution">
    <text evidence="2">The sequence shown here is derived from an EMBL/GenBank/DDBJ whole genome shotgun (WGS) entry which is preliminary data.</text>
</comment>
<dbReference type="AlphaFoldDB" id="A0A2N7JJ17"/>
<evidence type="ECO:0000313" key="2">
    <source>
        <dbReference type="EMBL" id="PMM40232.1"/>
    </source>
</evidence>
<reference evidence="3" key="1">
    <citation type="submission" date="2016-07" db="EMBL/GenBank/DDBJ databases">
        <title>Nontailed viruses are major unrecognized killers of bacteria in the ocean.</title>
        <authorList>
            <person name="Kauffman K."/>
            <person name="Hussain F."/>
            <person name="Yang J."/>
            <person name="Arevalo P."/>
            <person name="Brown J."/>
            <person name="Cutler M."/>
            <person name="Kelly L."/>
            <person name="Polz M.F."/>
        </authorList>
    </citation>
    <scope>NUCLEOTIDE SEQUENCE [LARGE SCALE GENOMIC DNA]</scope>
    <source>
        <strain evidence="3">10N.261.48.B5</strain>
    </source>
</reference>
<proteinExistence type="predicted"/>
<dbReference type="Gene3D" id="3.30.2310.20">
    <property type="entry name" value="RelE-like"/>
    <property type="match status" value="1"/>
</dbReference>
<dbReference type="InterPro" id="IPR035093">
    <property type="entry name" value="RelE/ParE_toxin_dom_sf"/>
</dbReference>
<accession>A0A2N7JJ17</accession>